<dbReference type="RefSeq" id="XP_049262409.1">
    <property type="nucleotide sequence ID" value="XM_049408249.1"/>
</dbReference>
<dbReference type="GO" id="GO:0005829">
    <property type="term" value="C:cytosol"/>
    <property type="evidence" value="ECO:0007669"/>
    <property type="project" value="TreeGrafter"/>
</dbReference>
<keyword evidence="2" id="KW-1185">Reference proteome</keyword>
<protein>
    <submittedName>
        <fullName evidence="1">Uncharacterized protein</fullName>
    </submittedName>
</protein>
<dbReference type="PANTHER" id="PTHR10980:SF3">
    <property type="entry name" value="LD16419P"/>
    <property type="match status" value="1"/>
</dbReference>
<dbReference type="GO" id="GO:0005094">
    <property type="term" value="F:Rho GDP-dissociation inhibitor activity"/>
    <property type="evidence" value="ECO:0007669"/>
    <property type="project" value="InterPro"/>
</dbReference>
<organism evidence="1 2">
    <name type="scientific">[Candida] subhashii</name>
    <dbReference type="NCBI Taxonomy" id="561895"/>
    <lineage>
        <taxon>Eukaryota</taxon>
        <taxon>Fungi</taxon>
        <taxon>Dikarya</taxon>
        <taxon>Ascomycota</taxon>
        <taxon>Saccharomycotina</taxon>
        <taxon>Pichiomycetes</taxon>
        <taxon>Debaryomycetaceae</taxon>
        <taxon>Spathaspora</taxon>
    </lineage>
</organism>
<comment type="caution">
    <text evidence="1">The sequence shown here is derived from an EMBL/GenBank/DDBJ whole genome shotgun (WGS) entry which is preliminary data.</text>
</comment>
<reference evidence="1 2" key="1">
    <citation type="journal article" date="2021" name="DNA Res.">
        <title>Genome analysis of Candida subhashii reveals its hybrid nature and dual mitochondrial genome conformations.</title>
        <authorList>
            <person name="Mixao V."/>
            <person name="Hegedusova E."/>
            <person name="Saus E."/>
            <person name="Pryszcz L.P."/>
            <person name="Cillingova A."/>
            <person name="Nosek J."/>
            <person name="Gabaldon T."/>
        </authorList>
    </citation>
    <scope>NUCLEOTIDE SEQUENCE [LARGE SCALE GENOMIC DNA]</scope>
    <source>
        <strain evidence="1 2">CBS 10753</strain>
    </source>
</reference>
<sequence>MGFAQHENLILIKSTMSVEGREPIDFPILDAESISAKIPEGSKYRNTLYFKVQNKPLKNFRYHQDVKKAGLTVKTRDLEFGDFEPSDEIYSVEYPEDETPSGFFSRGHFSAYSSYYAGDELLISHQWSLEICKK</sequence>
<dbReference type="OrthoDB" id="1683373at2759"/>
<evidence type="ECO:0000313" key="1">
    <source>
        <dbReference type="EMBL" id="KAG7662176.1"/>
    </source>
</evidence>
<accession>A0A8J5UKP0</accession>
<dbReference type="EMBL" id="JAGSYN010000183">
    <property type="protein sequence ID" value="KAG7662176.1"/>
    <property type="molecule type" value="Genomic_DNA"/>
</dbReference>
<dbReference type="GO" id="GO:0007266">
    <property type="term" value="P:Rho protein signal transduction"/>
    <property type="evidence" value="ECO:0007669"/>
    <property type="project" value="InterPro"/>
</dbReference>
<proteinExistence type="predicted"/>
<dbReference type="AlphaFoldDB" id="A0A8J5UKP0"/>
<dbReference type="Pfam" id="PF02115">
    <property type="entry name" value="Rho_GDI"/>
    <property type="match status" value="1"/>
</dbReference>
<dbReference type="PANTHER" id="PTHR10980">
    <property type="entry name" value="RHO GDP-DISSOCIATION INHIBITOR"/>
    <property type="match status" value="1"/>
</dbReference>
<dbReference type="InterPro" id="IPR000406">
    <property type="entry name" value="Rho_GDI"/>
</dbReference>
<gene>
    <name evidence="1" type="ORF">J8A68_004304</name>
</gene>
<dbReference type="GO" id="GO:0016020">
    <property type="term" value="C:membrane"/>
    <property type="evidence" value="ECO:0007669"/>
    <property type="project" value="TreeGrafter"/>
</dbReference>
<dbReference type="Proteomes" id="UP000694255">
    <property type="component" value="Unassembled WGS sequence"/>
</dbReference>
<name>A0A8J5UKP0_9ASCO</name>
<evidence type="ECO:0000313" key="2">
    <source>
        <dbReference type="Proteomes" id="UP000694255"/>
    </source>
</evidence>
<dbReference type="GeneID" id="73471104"/>